<dbReference type="SUPFAM" id="SSF48537">
    <property type="entry name" value="Phospholipase C/P1 nuclease"/>
    <property type="match status" value="1"/>
</dbReference>
<evidence type="ECO:0000256" key="3">
    <source>
        <dbReference type="ARBA" id="ARBA00022722"/>
    </source>
</evidence>
<sequence>MSSLNSSNPAVVPASPRKRRRENYDDGSARRGVGEEGQQQLRVPTTPRMCQTPASRLRPRLPSIGDDSECGQEDMGDQPGVNSVVKVFCTHSEPNYSAPWSSKPQISSTSTAFAFTVDGSAEERPSRQLLLTNAHSVKHAAVIQVKTRGSSAKVVCRPLCVASECDLAILEPVFEEDDARAKEFWDTLEPLKLARKLPKLGDDVTVVGYPVGGDNTSVSQGVVSRIDLQEYTAHGSAGAPRLLAIQVYRSRLSSIEGEGTENISYIIPTEIVKHFLEDFQKHGNKADPLVPVEPRYGPEYLIVAGLVFLPLTEPFLLCEYGDNFESEAPIRLCSLWSHGQRKSADDEVVILHQVLASELTVGYHDIKCLQLAKLNGVQVKNLRQLADEVARIELEASDESMMTFELVNGDVVVIPLSQERIKDETQEAIDAIMGEGVPMYNYSSWADDIKCVAGALKNYSRRVVDESLPLEQRQEALKFIVHFVGDAHQPLHAGNPRDLGGNKIDVDLGFARHQHTNLHSTWDSALLFEFQGRGRRARGEPYWTITEKAVSDELEKGGRYAGDVDDWVEDCEKYGLDVCVDKWVDETAQAACAYSYKHVNGSRVRDNDYLPMAYYNGRIEVAKEQLAKAGIRLTWLLNNVTASSTGGPTTTTAAPSGADGISSISSTALLSLLVLLLLTTVV</sequence>
<evidence type="ECO:0000256" key="7">
    <source>
        <dbReference type="ARBA" id="ARBA00022825"/>
    </source>
</evidence>
<evidence type="ECO:0000256" key="9">
    <source>
        <dbReference type="ARBA" id="ARBA00023180"/>
    </source>
</evidence>
<dbReference type="InterPro" id="IPR043504">
    <property type="entry name" value="Peptidase_S1_PA_chymotrypsin"/>
</dbReference>
<dbReference type="GO" id="GO:0004519">
    <property type="term" value="F:endonuclease activity"/>
    <property type="evidence" value="ECO:0007669"/>
    <property type="project" value="UniProtKB-KW"/>
</dbReference>
<dbReference type="SUPFAM" id="SSF50494">
    <property type="entry name" value="Trypsin-like serine proteases"/>
    <property type="match status" value="1"/>
</dbReference>
<dbReference type="Gene3D" id="1.10.575.10">
    <property type="entry name" value="P1 Nuclease"/>
    <property type="match status" value="1"/>
</dbReference>
<keyword evidence="9" id="KW-0325">Glycoprotein</keyword>
<keyword evidence="2" id="KW-0645">Protease</keyword>
<dbReference type="InterPro" id="IPR008947">
    <property type="entry name" value="PLipase_C/P1_nuclease_dom_sf"/>
</dbReference>
<dbReference type="GO" id="GO:0016788">
    <property type="term" value="F:hydrolase activity, acting on ester bonds"/>
    <property type="evidence" value="ECO:0007669"/>
    <property type="project" value="InterPro"/>
</dbReference>
<name>A0A7J6P2M6_PEROL</name>
<dbReference type="GO" id="GO:0003676">
    <property type="term" value="F:nucleic acid binding"/>
    <property type="evidence" value="ECO:0007669"/>
    <property type="project" value="InterPro"/>
</dbReference>
<keyword evidence="5" id="KW-0255">Endonuclease</keyword>
<dbReference type="Gene3D" id="3.20.190.20">
    <property type="match status" value="1"/>
</dbReference>
<evidence type="ECO:0000256" key="6">
    <source>
        <dbReference type="ARBA" id="ARBA00022801"/>
    </source>
</evidence>
<keyword evidence="6" id="KW-0378">Hydrolase</keyword>
<feature type="compositionally biased region" description="Polar residues" evidence="10">
    <location>
        <begin position="37"/>
        <end position="54"/>
    </location>
</feature>
<dbReference type="GO" id="GO:0046872">
    <property type="term" value="F:metal ion binding"/>
    <property type="evidence" value="ECO:0007669"/>
    <property type="project" value="UniProtKB-KW"/>
</dbReference>
<feature type="region of interest" description="Disordered" evidence="10">
    <location>
        <begin position="1"/>
        <end position="77"/>
    </location>
</feature>
<dbReference type="Pfam" id="PF02265">
    <property type="entry name" value="S1-P1_nuclease"/>
    <property type="match status" value="1"/>
</dbReference>
<dbReference type="GO" id="GO:0006308">
    <property type="term" value="P:DNA catabolic process"/>
    <property type="evidence" value="ECO:0007669"/>
    <property type="project" value="InterPro"/>
</dbReference>
<dbReference type="Pfam" id="PF17815">
    <property type="entry name" value="PDZ_3"/>
    <property type="match status" value="1"/>
</dbReference>
<dbReference type="Pfam" id="PF13365">
    <property type="entry name" value="Trypsin_2"/>
    <property type="match status" value="1"/>
</dbReference>
<dbReference type="PANTHER" id="PTHR45980">
    <property type="match status" value="1"/>
</dbReference>
<feature type="compositionally biased region" description="Acidic residues" evidence="10">
    <location>
        <begin position="66"/>
        <end position="76"/>
    </location>
</feature>
<feature type="domain" description="Protease Do-like PDZ" evidence="11">
    <location>
        <begin position="298"/>
        <end position="424"/>
    </location>
</feature>
<gene>
    <name evidence="12" type="ORF">FOZ60_001530</name>
</gene>
<keyword evidence="3" id="KW-0540">Nuclease</keyword>
<keyword evidence="4" id="KW-0479">Metal-binding</keyword>
<dbReference type="EMBL" id="JABANP010000121">
    <property type="protein sequence ID" value="KAF4689551.1"/>
    <property type="molecule type" value="Genomic_DNA"/>
</dbReference>
<dbReference type="InterPro" id="IPR009003">
    <property type="entry name" value="Peptidase_S1_PA"/>
</dbReference>
<dbReference type="GO" id="GO:0006508">
    <property type="term" value="P:proteolysis"/>
    <property type="evidence" value="ECO:0007669"/>
    <property type="project" value="UniProtKB-KW"/>
</dbReference>
<evidence type="ECO:0000256" key="2">
    <source>
        <dbReference type="ARBA" id="ARBA00022670"/>
    </source>
</evidence>
<proteinExistence type="inferred from homology"/>
<accession>A0A7J6P2M6</accession>
<dbReference type="Gene3D" id="2.40.10.10">
    <property type="entry name" value="Trypsin-like serine proteases"/>
    <property type="match status" value="2"/>
</dbReference>
<evidence type="ECO:0000313" key="13">
    <source>
        <dbReference type="Proteomes" id="UP000541610"/>
    </source>
</evidence>
<dbReference type="InterPro" id="IPR041517">
    <property type="entry name" value="DEGP_PDZ"/>
</dbReference>
<evidence type="ECO:0000259" key="11">
    <source>
        <dbReference type="Pfam" id="PF17815"/>
    </source>
</evidence>
<organism evidence="12 13">
    <name type="scientific">Perkinsus olseni</name>
    <name type="common">Perkinsus atlanticus</name>
    <dbReference type="NCBI Taxonomy" id="32597"/>
    <lineage>
        <taxon>Eukaryota</taxon>
        <taxon>Sar</taxon>
        <taxon>Alveolata</taxon>
        <taxon>Perkinsozoa</taxon>
        <taxon>Perkinsea</taxon>
        <taxon>Perkinsida</taxon>
        <taxon>Perkinsidae</taxon>
        <taxon>Perkinsus</taxon>
    </lineage>
</organism>
<dbReference type="InterPro" id="IPR003154">
    <property type="entry name" value="S1/P1nuclease"/>
</dbReference>
<evidence type="ECO:0000256" key="10">
    <source>
        <dbReference type="SAM" id="MobiDB-lite"/>
    </source>
</evidence>
<dbReference type="Proteomes" id="UP000541610">
    <property type="component" value="Unassembled WGS sequence"/>
</dbReference>
<comment type="caution">
    <text evidence="12">The sequence shown here is derived from an EMBL/GenBank/DDBJ whole genome shotgun (WGS) entry which is preliminary data.</text>
</comment>
<evidence type="ECO:0000256" key="5">
    <source>
        <dbReference type="ARBA" id="ARBA00022759"/>
    </source>
</evidence>
<evidence type="ECO:0000256" key="4">
    <source>
        <dbReference type="ARBA" id="ARBA00022723"/>
    </source>
</evidence>
<reference evidence="12 13" key="1">
    <citation type="submission" date="2020-04" db="EMBL/GenBank/DDBJ databases">
        <title>Perkinsus olseni comparative genomics.</title>
        <authorList>
            <person name="Bogema D.R."/>
        </authorList>
    </citation>
    <scope>NUCLEOTIDE SEQUENCE [LARGE SCALE GENOMIC DNA]</scope>
    <source>
        <strain evidence="12">00978-12</strain>
    </source>
</reference>
<dbReference type="OrthoDB" id="4217619at2759"/>
<dbReference type="AlphaFoldDB" id="A0A7J6P2M6"/>
<dbReference type="PANTHER" id="PTHR45980:SF18">
    <property type="entry name" value="PROTEASE DO-LIKE 9"/>
    <property type="match status" value="1"/>
</dbReference>
<feature type="compositionally biased region" description="Basic and acidic residues" evidence="10">
    <location>
        <begin position="22"/>
        <end position="34"/>
    </location>
</feature>
<keyword evidence="8" id="KW-1015">Disulfide bond</keyword>
<dbReference type="GO" id="GO:0004252">
    <property type="term" value="F:serine-type endopeptidase activity"/>
    <property type="evidence" value="ECO:0007669"/>
    <property type="project" value="TreeGrafter"/>
</dbReference>
<comment type="similarity">
    <text evidence="1">Belongs to the nuclease type I family.</text>
</comment>
<dbReference type="CDD" id="cd11010">
    <property type="entry name" value="S1-P1_nuclease"/>
    <property type="match status" value="1"/>
</dbReference>
<evidence type="ECO:0000313" key="12">
    <source>
        <dbReference type="EMBL" id="KAF4689551.1"/>
    </source>
</evidence>
<keyword evidence="7" id="KW-0720">Serine protease</keyword>
<evidence type="ECO:0000256" key="1">
    <source>
        <dbReference type="ARBA" id="ARBA00009547"/>
    </source>
</evidence>
<evidence type="ECO:0000256" key="8">
    <source>
        <dbReference type="ARBA" id="ARBA00023157"/>
    </source>
</evidence>
<dbReference type="InterPro" id="IPR046449">
    <property type="entry name" value="DEGP_PDZ_sf"/>
</dbReference>
<protein>
    <recommendedName>
        <fullName evidence="11">Protease Do-like PDZ domain-containing protein</fullName>
    </recommendedName>
</protein>